<dbReference type="Pfam" id="PF02743">
    <property type="entry name" value="dCache_1"/>
    <property type="match status" value="1"/>
</dbReference>
<comment type="subcellular location">
    <subcellularLocation>
        <location evidence="1">Cell membrane</location>
        <topology evidence="1">Multi-pass membrane protein</topology>
    </subcellularLocation>
</comment>
<gene>
    <name evidence="8" type="ORF">SCALIN_C28_0412</name>
</gene>
<feature type="transmembrane region" description="Helical" evidence="6">
    <location>
        <begin position="7"/>
        <end position="28"/>
    </location>
</feature>
<name>A0A286U254_9BACT</name>
<reference evidence="9" key="1">
    <citation type="journal article" date="2017" name="Environ. Microbiol. Rep.">
        <title>Genetic Diversity of Marine Anaerobic Ammonium-Oxidizing Bacteria as Revealed by Genomic and Proteomic Analyses of 'Candidatus Scalindua japonica'.</title>
        <authorList>
            <person name="Oshiki M."/>
            <person name="Mizuto K."/>
            <person name="Kimura Z."/>
            <person name="Kindaichi T."/>
            <person name="Satoh H."/>
            <person name="Okabe S."/>
        </authorList>
    </citation>
    <scope>NUCLEOTIDE SEQUENCE [LARGE SCALE GENOMIC DNA]</scope>
    <source>
        <strain evidence="9">husup-a2</strain>
    </source>
</reference>
<dbReference type="RefSeq" id="WP_096895574.1">
    <property type="nucleotide sequence ID" value="NZ_BAOS01000028.1"/>
</dbReference>
<keyword evidence="5 6" id="KW-0472">Membrane</keyword>
<dbReference type="OrthoDB" id="243053at2"/>
<dbReference type="InterPro" id="IPR033479">
    <property type="entry name" value="dCache_1"/>
</dbReference>
<keyword evidence="9" id="KW-1185">Reference proteome</keyword>
<evidence type="ECO:0000259" key="7">
    <source>
        <dbReference type="Pfam" id="PF02743"/>
    </source>
</evidence>
<dbReference type="AlphaFoldDB" id="A0A286U254"/>
<keyword evidence="3 6" id="KW-0812">Transmembrane</keyword>
<evidence type="ECO:0000256" key="5">
    <source>
        <dbReference type="ARBA" id="ARBA00023136"/>
    </source>
</evidence>
<evidence type="ECO:0000256" key="3">
    <source>
        <dbReference type="ARBA" id="ARBA00022692"/>
    </source>
</evidence>
<evidence type="ECO:0000256" key="4">
    <source>
        <dbReference type="ARBA" id="ARBA00022989"/>
    </source>
</evidence>
<evidence type="ECO:0000256" key="6">
    <source>
        <dbReference type="SAM" id="Phobius"/>
    </source>
</evidence>
<protein>
    <submittedName>
        <fullName evidence="8">Methyl-accepting chemotaxis protein</fullName>
    </submittedName>
</protein>
<dbReference type="Proteomes" id="UP000218542">
    <property type="component" value="Unassembled WGS sequence"/>
</dbReference>
<evidence type="ECO:0000313" key="8">
    <source>
        <dbReference type="EMBL" id="GAX62206.1"/>
    </source>
</evidence>
<feature type="domain" description="Cache" evidence="7">
    <location>
        <begin position="45"/>
        <end position="286"/>
    </location>
</feature>
<evidence type="ECO:0000256" key="2">
    <source>
        <dbReference type="ARBA" id="ARBA00022475"/>
    </source>
</evidence>
<dbReference type="EMBL" id="BAOS01000028">
    <property type="protein sequence ID" value="GAX62206.1"/>
    <property type="molecule type" value="Genomic_DNA"/>
</dbReference>
<sequence>MGKKITIAISIALLTFFLIVPFISYSSYKRAIKDNYFNHLITTRDLLKLQIWNYFNERYGDIDVLSRNPVIAKGFTRLSGAFHAYGLANQQFQKIKSIYQPLMEYYVSAYGYANIFFIDKEGSVIYSALREDFSGTDLFVGEFKEHRIANMFKIALEDVGFADYYWNDKINDYTAYFGAPIFEAESLLGVIVIEIPFAHLDTILTQRAGLGQTGEMYLVGDDGFMRSNSRFSVTPTILQKEVNTEATREAFEGYVGKKIIKDYRGVPVLSAYTPLNLNFINWALLVEIDEAEAFATIHSVENKLTILASIICAIIGGYIYFTYRAHKKEEEQDDLNAEEDEQEEQSVF</sequence>
<evidence type="ECO:0000256" key="1">
    <source>
        <dbReference type="ARBA" id="ARBA00004651"/>
    </source>
</evidence>
<dbReference type="Gene3D" id="3.30.450.20">
    <property type="entry name" value="PAS domain"/>
    <property type="match status" value="1"/>
</dbReference>
<dbReference type="CDD" id="cd18774">
    <property type="entry name" value="PDC2_HK_sensor"/>
    <property type="match status" value="1"/>
</dbReference>
<accession>A0A286U254</accession>
<keyword evidence="2" id="KW-1003">Cell membrane</keyword>
<dbReference type="GO" id="GO:0005886">
    <property type="term" value="C:plasma membrane"/>
    <property type="evidence" value="ECO:0007669"/>
    <property type="project" value="UniProtKB-SubCell"/>
</dbReference>
<proteinExistence type="predicted"/>
<organism evidence="8 9">
    <name type="scientific">Candidatus Scalindua japonica</name>
    <dbReference type="NCBI Taxonomy" id="1284222"/>
    <lineage>
        <taxon>Bacteria</taxon>
        <taxon>Pseudomonadati</taxon>
        <taxon>Planctomycetota</taxon>
        <taxon>Candidatus Brocadiia</taxon>
        <taxon>Candidatus Brocadiales</taxon>
        <taxon>Candidatus Scalinduaceae</taxon>
        <taxon>Candidatus Scalindua</taxon>
    </lineage>
</organism>
<evidence type="ECO:0000313" key="9">
    <source>
        <dbReference type="Proteomes" id="UP000218542"/>
    </source>
</evidence>
<feature type="transmembrane region" description="Helical" evidence="6">
    <location>
        <begin position="304"/>
        <end position="323"/>
    </location>
</feature>
<comment type="caution">
    <text evidence="8">The sequence shown here is derived from an EMBL/GenBank/DDBJ whole genome shotgun (WGS) entry which is preliminary data.</text>
</comment>
<keyword evidence="4 6" id="KW-1133">Transmembrane helix</keyword>